<dbReference type="Proteomes" id="UP000266196">
    <property type="component" value="Unassembled WGS sequence"/>
</dbReference>
<dbReference type="Proteomes" id="UP000286510">
    <property type="component" value="Unassembled WGS sequence"/>
</dbReference>
<evidence type="ECO:0000313" key="5">
    <source>
        <dbReference type="Proteomes" id="UP000286510"/>
    </source>
</evidence>
<proteinExistence type="predicted"/>
<evidence type="ECO:0000313" key="4">
    <source>
        <dbReference type="Proteomes" id="UP000266196"/>
    </source>
</evidence>
<gene>
    <name evidence="2" type="ORF">DYB26_008199</name>
    <name evidence="3" type="ORF">DYB31_014570</name>
</gene>
<feature type="non-terminal residue" evidence="3">
    <location>
        <position position="152"/>
    </location>
</feature>
<dbReference type="EMBL" id="QUTE01015352">
    <property type="protein sequence ID" value="RHY99965.1"/>
    <property type="molecule type" value="Genomic_DNA"/>
</dbReference>
<protein>
    <submittedName>
        <fullName evidence="3">Uncharacterized protein</fullName>
    </submittedName>
</protein>
<organism evidence="3 4">
    <name type="scientific">Aphanomyces astaci</name>
    <name type="common">Crayfish plague agent</name>
    <dbReference type="NCBI Taxonomy" id="112090"/>
    <lineage>
        <taxon>Eukaryota</taxon>
        <taxon>Sar</taxon>
        <taxon>Stramenopiles</taxon>
        <taxon>Oomycota</taxon>
        <taxon>Saprolegniomycetes</taxon>
        <taxon>Saprolegniales</taxon>
        <taxon>Verrucalvaceae</taxon>
        <taxon>Aphanomyces</taxon>
    </lineage>
</organism>
<sequence length="152" mass="16687">MSPNEMSDDKMPAIKMLTEGNQVHNAYERDSRSQVAERDEVLAKSEAENAALRDTGLALAQENTELRAKTEVAEQDALAANRRFADAVPIFWDWVVRQFAVEGAELIPSLVASWKAGTSDDFVPPRELIAITPEPASGPPPEPFLGRIVGRD</sequence>
<dbReference type="AlphaFoldDB" id="A0A397EMJ6"/>
<dbReference type="EMBL" id="QUTF01026374">
    <property type="protein sequence ID" value="RHY82053.1"/>
    <property type="molecule type" value="Genomic_DNA"/>
</dbReference>
<name>A0A397EMJ6_APHAT</name>
<comment type="caution">
    <text evidence="3">The sequence shown here is derived from an EMBL/GenBank/DDBJ whole genome shotgun (WGS) entry which is preliminary data.</text>
</comment>
<feature type="region of interest" description="Disordered" evidence="1">
    <location>
        <begin position="132"/>
        <end position="152"/>
    </location>
</feature>
<reference evidence="4 5" key="1">
    <citation type="submission" date="2018-08" db="EMBL/GenBank/DDBJ databases">
        <title>Aphanomyces genome sequencing and annotation.</title>
        <authorList>
            <person name="Minardi D."/>
            <person name="Oidtmann B."/>
            <person name="Van Der Giezen M."/>
            <person name="Studholme D.J."/>
        </authorList>
    </citation>
    <scope>NUCLEOTIDE SEQUENCE [LARGE SCALE GENOMIC DNA]</scope>
    <source>
        <strain evidence="3 4">197901</strain>
        <strain evidence="2 5">FDL457</strain>
    </source>
</reference>
<evidence type="ECO:0000313" key="2">
    <source>
        <dbReference type="EMBL" id="RHY82053.1"/>
    </source>
</evidence>
<evidence type="ECO:0000256" key="1">
    <source>
        <dbReference type="SAM" id="MobiDB-lite"/>
    </source>
</evidence>
<accession>A0A397EMJ6</accession>
<evidence type="ECO:0000313" key="3">
    <source>
        <dbReference type="EMBL" id="RHY99965.1"/>
    </source>
</evidence>